<feature type="transmembrane region" description="Helical" evidence="1">
    <location>
        <begin position="34"/>
        <end position="52"/>
    </location>
</feature>
<keyword evidence="1" id="KW-1133">Transmembrane helix</keyword>
<keyword evidence="1" id="KW-0472">Membrane</keyword>
<evidence type="ECO:0000313" key="3">
    <source>
        <dbReference type="Proteomes" id="UP000054337"/>
    </source>
</evidence>
<dbReference type="RefSeq" id="XP_014557133.1">
    <property type="nucleotide sequence ID" value="XM_014701647.1"/>
</dbReference>
<dbReference type="Proteomes" id="UP000054337">
    <property type="component" value="Unassembled WGS sequence"/>
</dbReference>
<keyword evidence="3" id="KW-1185">Reference proteome</keyword>
<dbReference type="GeneID" id="26251688"/>
<feature type="transmembrane region" description="Helical" evidence="1">
    <location>
        <begin position="177"/>
        <end position="196"/>
    </location>
</feature>
<gene>
    <name evidence="2" type="ORF">COCVIDRAFT_15586</name>
</gene>
<sequence length="237" mass="26335">MQRGLRWMLLLPFLALCLLLVLFIPYGSDTAKNYTFGTVFYVGLTNFNLLVLEDPYVEHIRTRMNSNGERTFPNFSLLSSPERIRWCLSNAYSTRGIGWNWGTARLPSAPPAGLSKMSFLKLAVKTILEQYAIHDIAAALLLWLTEGGRKSILDMDFALRSLATGCWWASTIAPMDIVYHIVCLVGVMSGLFWNVIEEAHPLKVSGIAHGTKTSAEHSKSQVALSPGTSCVLRKAHC</sequence>
<feature type="transmembrane region" description="Helical" evidence="1">
    <location>
        <begin position="7"/>
        <end position="28"/>
    </location>
</feature>
<evidence type="ECO:0000256" key="1">
    <source>
        <dbReference type="SAM" id="Phobius"/>
    </source>
</evidence>
<name>W7EB40_BIPV3</name>
<dbReference type="HOGENOM" id="CLU_1170480_0_0_1"/>
<organism evidence="2 3">
    <name type="scientific">Bipolaris victoriae (strain FI3)</name>
    <name type="common">Victoria blight of oats agent</name>
    <name type="synonym">Cochliobolus victoriae</name>
    <dbReference type="NCBI Taxonomy" id="930091"/>
    <lineage>
        <taxon>Eukaryota</taxon>
        <taxon>Fungi</taxon>
        <taxon>Dikarya</taxon>
        <taxon>Ascomycota</taxon>
        <taxon>Pezizomycotina</taxon>
        <taxon>Dothideomycetes</taxon>
        <taxon>Pleosporomycetidae</taxon>
        <taxon>Pleosporales</taxon>
        <taxon>Pleosporineae</taxon>
        <taxon>Pleosporaceae</taxon>
        <taxon>Bipolaris</taxon>
    </lineage>
</organism>
<accession>W7EB40</accession>
<evidence type="ECO:0000313" key="2">
    <source>
        <dbReference type="EMBL" id="EUN27653.1"/>
    </source>
</evidence>
<reference evidence="2 3" key="1">
    <citation type="journal article" date="2013" name="PLoS Genet.">
        <title>Comparative genome structure, secondary metabolite, and effector coding capacity across Cochliobolus pathogens.</title>
        <authorList>
            <person name="Condon B.J."/>
            <person name="Leng Y."/>
            <person name="Wu D."/>
            <person name="Bushley K.E."/>
            <person name="Ohm R.A."/>
            <person name="Otillar R."/>
            <person name="Martin J."/>
            <person name="Schackwitz W."/>
            <person name="Grimwood J."/>
            <person name="MohdZainudin N."/>
            <person name="Xue C."/>
            <person name="Wang R."/>
            <person name="Manning V.A."/>
            <person name="Dhillon B."/>
            <person name="Tu Z.J."/>
            <person name="Steffenson B.J."/>
            <person name="Salamov A."/>
            <person name="Sun H."/>
            <person name="Lowry S."/>
            <person name="LaButti K."/>
            <person name="Han J."/>
            <person name="Copeland A."/>
            <person name="Lindquist E."/>
            <person name="Barry K."/>
            <person name="Schmutz J."/>
            <person name="Baker S.E."/>
            <person name="Ciuffetti L.M."/>
            <person name="Grigoriev I.V."/>
            <person name="Zhong S."/>
            <person name="Turgeon B.G."/>
        </authorList>
    </citation>
    <scope>NUCLEOTIDE SEQUENCE [LARGE SCALE GENOMIC DNA]</scope>
    <source>
        <strain evidence="2 3">FI3</strain>
    </source>
</reference>
<keyword evidence="1" id="KW-0812">Transmembrane</keyword>
<protein>
    <submittedName>
        <fullName evidence="2">Uncharacterized protein</fullName>
    </submittedName>
</protein>
<dbReference type="AlphaFoldDB" id="W7EB40"/>
<proteinExistence type="predicted"/>
<dbReference type="EMBL" id="KI968728">
    <property type="protein sequence ID" value="EUN27653.1"/>
    <property type="molecule type" value="Genomic_DNA"/>
</dbReference>